<protein>
    <recommendedName>
        <fullName evidence="8 9">Ribosomal RNA-processing protein 8</fullName>
        <ecNumber evidence="9">2.1.1.-</ecNumber>
    </recommendedName>
</protein>
<dbReference type="AlphaFoldDB" id="A0A3N4IPZ1"/>
<dbReference type="PANTHER" id="PTHR12787">
    <property type="entry name" value="RIBOSOMAL RNA-PROCESSING PROTEIN 8"/>
    <property type="match status" value="1"/>
</dbReference>
<keyword evidence="6 9" id="KW-0949">S-adenosyl-L-methionine</keyword>
<keyword evidence="3 9" id="KW-0698">rRNA processing</keyword>
<dbReference type="Gene3D" id="3.40.50.150">
    <property type="entry name" value="Vaccinia Virus protein VP39"/>
    <property type="match status" value="1"/>
</dbReference>
<keyword evidence="4 9" id="KW-0489">Methyltransferase</keyword>
<organism evidence="11 12">
    <name type="scientific">Ascobolus immersus RN42</name>
    <dbReference type="NCBI Taxonomy" id="1160509"/>
    <lineage>
        <taxon>Eukaryota</taxon>
        <taxon>Fungi</taxon>
        <taxon>Dikarya</taxon>
        <taxon>Ascomycota</taxon>
        <taxon>Pezizomycotina</taxon>
        <taxon>Pezizomycetes</taxon>
        <taxon>Pezizales</taxon>
        <taxon>Ascobolaceae</taxon>
        <taxon>Ascobolus</taxon>
    </lineage>
</organism>
<name>A0A3N4IPZ1_ASCIM</name>
<evidence type="ECO:0000256" key="1">
    <source>
        <dbReference type="ARBA" id="ARBA00004604"/>
    </source>
</evidence>
<dbReference type="Proteomes" id="UP000275078">
    <property type="component" value="Unassembled WGS sequence"/>
</dbReference>
<dbReference type="Gene3D" id="1.10.10.2150">
    <property type="entry name" value="Ribosomal RNA-processing protein 8, N-terminal domain"/>
    <property type="match status" value="1"/>
</dbReference>
<gene>
    <name evidence="11" type="ORF">BJ508DRAFT_413352</name>
</gene>
<dbReference type="InterPro" id="IPR029063">
    <property type="entry name" value="SAM-dependent_MTases_sf"/>
</dbReference>
<dbReference type="GO" id="GO:0042273">
    <property type="term" value="P:ribosomal large subunit biogenesis"/>
    <property type="evidence" value="ECO:0007669"/>
    <property type="project" value="TreeGrafter"/>
</dbReference>
<keyword evidence="5 9" id="KW-0808">Transferase</keyword>
<evidence type="ECO:0000256" key="6">
    <source>
        <dbReference type="ARBA" id="ARBA00022691"/>
    </source>
</evidence>
<dbReference type="InterPro" id="IPR042036">
    <property type="entry name" value="RRP8_N"/>
</dbReference>
<keyword evidence="7 9" id="KW-0539">Nucleus</keyword>
<dbReference type="STRING" id="1160509.A0A3N4IPZ1"/>
<evidence type="ECO:0000256" key="8">
    <source>
        <dbReference type="ARBA" id="ARBA00076672"/>
    </source>
</evidence>
<comment type="function">
    <text evidence="9">S-adenosyl-L-methionine-dependent methyltransferase that specifically methylates the N(1) position of adenine in helix 25.1 in 25S rRNA. Required both for ribosomal 40S and 60S subunits biogenesis. Required for efficient pre-rRNA cleavage at site A2.</text>
</comment>
<dbReference type="EC" id="2.1.1.-" evidence="9"/>
<evidence type="ECO:0000256" key="7">
    <source>
        <dbReference type="ARBA" id="ARBA00023242"/>
    </source>
</evidence>
<comment type="similarity">
    <text evidence="2 9">Belongs to the methyltransferase superfamily. RRP8 family.</text>
</comment>
<dbReference type="CDD" id="cd02440">
    <property type="entry name" value="AdoMet_MTases"/>
    <property type="match status" value="1"/>
</dbReference>
<keyword evidence="12" id="KW-1185">Reference proteome</keyword>
<feature type="compositionally biased region" description="Basic residues" evidence="10">
    <location>
        <begin position="108"/>
        <end position="120"/>
    </location>
</feature>
<feature type="compositionally biased region" description="Basic and acidic residues" evidence="10">
    <location>
        <begin position="61"/>
        <end position="107"/>
    </location>
</feature>
<evidence type="ECO:0000313" key="12">
    <source>
        <dbReference type="Proteomes" id="UP000275078"/>
    </source>
</evidence>
<evidence type="ECO:0000256" key="9">
    <source>
        <dbReference type="RuleBase" id="RU365074"/>
    </source>
</evidence>
<dbReference type="GO" id="GO:0005730">
    <property type="term" value="C:nucleolus"/>
    <property type="evidence" value="ECO:0007669"/>
    <property type="project" value="UniProtKB-SubCell"/>
</dbReference>
<dbReference type="PANTHER" id="PTHR12787:SF0">
    <property type="entry name" value="RIBOSOMAL RNA-PROCESSING PROTEIN 8"/>
    <property type="match status" value="1"/>
</dbReference>
<evidence type="ECO:0000256" key="10">
    <source>
        <dbReference type="SAM" id="MobiDB-lite"/>
    </source>
</evidence>
<accession>A0A3N4IPZ1</accession>
<evidence type="ECO:0000256" key="4">
    <source>
        <dbReference type="ARBA" id="ARBA00022603"/>
    </source>
</evidence>
<proteinExistence type="inferred from homology"/>
<evidence type="ECO:0000256" key="2">
    <source>
        <dbReference type="ARBA" id="ARBA00006301"/>
    </source>
</evidence>
<dbReference type="Pfam" id="PF05148">
    <property type="entry name" value="Methyltransf_8"/>
    <property type="match status" value="1"/>
</dbReference>
<feature type="region of interest" description="Disordered" evidence="10">
    <location>
        <begin position="14"/>
        <end position="142"/>
    </location>
</feature>
<evidence type="ECO:0000313" key="11">
    <source>
        <dbReference type="EMBL" id="RPA83684.1"/>
    </source>
</evidence>
<dbReference type="FunFam" id="1.10.10.2150:FF:000001">
    <property type="entry name" value="Ribosomal RNA-processing protein 8"/>
    <property type="match status" value="1"/>
</dbReference>
<feature type="region of interest" description="Disordered" evidence="10">
    <location>
        <begin position="458"/>
        <end position="488"/>
    </location>
</feature>
<evidence type="ECO:0000256" key="3">
    <source>
        <dbReference type="ARBA" id="ARBA00022552"/>
    </source>
</evidence>
<dbReference type="OrthoDB" id="10258825at2759"/>
<dbReference type="EMBL" id="ML119663">
    <property type="protein sequence ID" value="RPA83684.1"/>
    <property type="molecule type" value="Genomic_DNA"/>
</dbReference>
<feature type="compositionally biased region" description="Low complexity" evidence="10">
    <location>
        <begin position="128"/>
        <end position="138"/>
    </location>
</feature>
<reference evidence="11 12" key="1">
    <citation type="journal article" date="2018" name="Nat. Ecol. Evol.">
        <title>Pezizomycetes genomes reveal the molecular basis of ectomycorrhizal truffle lifestyle.</title>
        <authorList>
            <person name="Murat C."/>
            <person name="Payen T."/>
            <person name="Noel B."/>
            <person name="Kuo A."/>
            <person name="Morin E."/>
            <person name="Chen J."/>
            <person name="Kohler A."/>
            <person name="Krizsan K."/>
            <person name="Balestrini R."/>
            <person name="Da Silva C."/>
            <person name="Montanini B."/>
            <person name="Hainaut M."/>
            <person name="Levati E."/>
            <person name="Barry K.W."/>
            <person name="Belfiori B."/>
            <person name="Cichocki N."/>
            <person name="Clum A."/>
            <person name="Dockter R.B."/>
            <person name="Fauchery L."/>
            <person name="Guy J."/>
            <person name="Iotti M."/>
            <person name="Le Tacon F."/>
            <person name="Lindquist E.A."/>
            <person name="Lipzen A."/>
            <person name="Malagnac F."/>
            <person name="Mello A."/>
            <person name="Molinier V."/>
            <person name="Miyauchi S."/>
            <person name="Poulain J."/>
            <person name="Riccioni C."/>
            <person name="Rubini A."/>
            <person name="Sitrit Y."/>
            <person name="Splivallo R."/>
            <person name="Traeger S."/>
            <person name="Wang M."/>
            <person name="Zifcakova L."/>
            <person name="Wipf D."/>
            <person name="Zambonelli A."/>
            <person name="Paolocci F."/>
            <person name="Nowrousian M."/>
            <person name="Ottonello S."/>
            <person name="Baldrian P."/>
            <person name="Spatafora J.W."/>
            <person name="Henrissat B."/>
            <person name="Nagy L.G."/>
            <person name="Aury J.M."/>
            <person name="Wincker P."/>
            <person name="Grigoriev I.V."/>
            <person name="Bonfante P."/>
            <person name="Martin F.M."/>
        </authorList>
    </citation>
    <scope>NUCLEOTIDE SEQUENCE [LARGE SCALE GENOMIC DNA]</scope>
    <source>
        <strain evidence="11 12">RN42</strain>
    </source>
</reference>
<comment type="subcellular location">
    <subcellularLocation>
        <location evidence="1 9">Nucleus</location>
        <location evidence="1 9">Nucleolus</location>
    </subcellularLocation>
</comment>
<feature type="compositionally biased region" description="Basic residues" evidence="10">
    <location>
        <begin position="38"/>
        <end position="48"/>
    </location>
</feature>
<dbReference type="InterPro" id="IPR007823">
    <property type="entry name" value="RRP8"/>
</dbReference>
<dbReference type="GO" id="GO:0016433">
    <property type="term" value="F:rRNA (adenine) methyltransferase activity"/>
    <property type="evidence" value="ECO:0007669"/>
    <property type="project" value="TreeGrafter"/>
</dbReference>
<evidence type="ECO:0000256" key="5">
    <source>
        <dbReference type="ARBA" id="ARBA00022679"/>
    </source>
</evidence>
<sequence>MFAVPGWNIASTVKPQAKSAVADKPADPIEGDDSVIPKQKKNKKKGKNGKLQVTDENVAELFEKVIEGKGASEETAEDKPAKEHKKKDDSQKKRKREETEKKDDESPKKKKTLKEKRREKKAREAGGDETSATTATTTEKPEKAVVTINTAPPKLNTPALTPLQQKMRAKLTSARFRHINEFLYTEPSTHAFSKFAEEPEMFEEYHAGFRQQVEVWPENPVDIFLETIRLRSKLRFEKGDRRRRMGAGVEGKELPLPKNEDLVCTIADLGCGDAKIAQTIMNDPNLAYKKGAKYNKGKINVLSYDLRAANKYVTACDIAKLPLEEESVDIAIFCLALMGTNFLDFIEEAYRVLRWGGELWVAEIKSRFSTSGVAEAAKKSNKREDDEGWGANKGRIGVLKKGQDEADREVIGGGNEKSQWKGFVEALARRGFILRGEVDSSNKMFVRMEFVKAEKKEWKKNAEESEDEEDRRARYNKNKKKPKFMEETEEMIRKRESALLKPCVYKLR</sequence>
<dbReference type="SUPFAM" id="SSF53335">
    <property type="entry name" value="S-adenosyl-L-methionine-dependent methyltransferases"/>
    <property type="match status" value="1"/>
</dbReference>